<protein>
    <recommendedName>
        <fullName evidence="4">Ty3-gypsy retrotransposon protein</fullName>
    </recommendedName>
</protein>
<comment type="caution">
    <text evidence="2">The sequence shown here is derived from an EMBL/GenBank/DDBJ whole genome shotgun (WGS) entry which is preliminary data.</text>
</comment>
<dbReference type="EMBL" id="JAJFAZ020000008">
    <property type="protein sequence ID" value="KAI5314274.1"/>
    <property type="molecule type" value="Genomic_DNA"/>
</dbReference>
<keyword evidence="3" id="KW-1185">Reference proteome</keyword>
<evidence type="ECO:0000256" key="1">
    <source>
        <dbReference type="SAM" id="MobiDB-lite"/>
    </source>
</evidence>
<sequence>MRGKSVSASFSSGDSAGVVTRSKAKAISVTRHVTSTPTQAKAKDMNRRERSLSPVSDADSSTGSYHGSPPDDQQKKIASASVGESYSMAMQVMVTGAMSIEEQLAHMSEAVMKLTKIVEEKDVQIASLINQWETHQDKEPSQDVHKKEITS</sequence>
<feature type="compositionally biased region" description="Low complexity" evidence="1">
    <location>
        <begin position="1"/>
        <end position="19"/>
    </location>
</feature>
<proteinExistence type="predicted"/>
<organism evidence="2 3">
    <name type="scientific">Prunus dulcis</name>
    <name type="common">Almond</name>
    <name type="synonym">Amygdalus dulcis</name>
    <dbReference type="NCBI Taxonomy" id="3755"/>
    <lineage>
        <taxon>Eukaryota</taxon>
        <taxon>Viridiplantae</taxon>
        <taxon>Streptophyta</taxon>
        <taxon>Embryophyta</taxon>
        <taxon>Tracheophyta</taxon>
        <taxon>Spermatophyta</taxon>
        <taxon>Magnoliopsida</taxon>
        <taxon>eudicotyledons</taxon>
        <taxon>Gunneridae</taxon>
        <taxon>Pentapetalae</taxon>
        <taxon>rosids</taxon>
        <taxon>fabids</taxon>
        <taxon>Rosales</taxon>
        <taxon>Rosaceae</taxon>
        <taxon>Amygdaloideae</taxon>
        <taxon>Amygdaleae</taxon>
        <taxon>Prunus</taxon>
    </lineage>
</organism>
<gene>
    <name evidence="2" type="ORF">L3X38_043450</name>
</gene>
<dbReference type="AlphaFoldDB" id="A0AAD4YMH8"/>
<name>A0AAD4YMH8_PRUDU</name>
<accession>A0AAD4YMH8</accession>
<evidence type="ECO:0008006" key="4">
    <source>
        <dbReference type="Google" id="ProtNLM"/>
    </source>
</evidence>
<evidence type="ECO:0000313" key="2">
    <source>
        <dbReference type="EMBL" id="KAI5314274.1"/>
    </source>
</evidence>
<evidence type="ECO:0000313" key="3">
    <source>
        <dbReference type="Proteomes" id="UP001054821"/>
    </source>
</evidence>
<dbReference type="Proteomes" id="UP001054821">
    <property type="component" value="Chromosome 8"/>
</dbReference>
<reference evidence="2 3" key="1">
    <citation type="journal article" date="2022" name="G3 (Bethesda)">
        <title>Whole-genome sequence and methylome profiling of the almond [Prunus dulcis (Mill.) D.A. Webb] cultivar 'Nonpareil'.</title>
        <authorList>
            <person name="D'Amico-Willman K.M."/>
            <person name="Ouma W.Z."/>
            <person name="Meulia T."/>
            <person name="Sideli G.M."/>
            <person name="Gradziel T.M."/>
            <person name="Fresnedo-Ramirez J."/>
        </authorList>
    </citation>
    <scope>NUCLEOTIDE SEQUENCE [LARGE SCALE GENOMIC DNA]</scope>
    <source>
        <strain evidence="2">Clone GOH B32 T37-40</strain>
    </source>
</reference>
<feature type="region of interest" description="Disordered" evidence="1">
    <location>
        <begin position="1"/>
        <end position="82"/>
    </location>
</feature>
<feature type="compositionally biased region" description="Basic and acidic residues" evidence="1">
    <location>
        <begin position="41"/>
        <end position="51"/>
    </location>
</feature>